<dbReference type="EMBL" id="CAJQUM010000001">
    <property type="protein sequence ID" value="CAG4882846.1"/>
    <property type="molecule type" value="Genomic_DNA"/>
</dbReference>
<comment type="subcellular location">
    <subcellularLocation>
        <location evidence="7">Cell inner membrane</location>
        <topology evidence="7">Single-pass membrane protein</topology>
    </subcellularLocation>
</comment>
<keyword evidence="3 7" id="KW-1133">Transmembrane helix</keyword>
<keyword evidence="6 7" id="KW-0961">Cell wall biogenesis/degradation</keyword>
<evidence type="ECO:0000256" key="3">
    <source>
        <dbReference type="ARBA" id="ARBA00022989"/>
    </source>
</evidence>
<sequence>MLRQLLYLMVLGAVCFAALTYLFATRPVGLKTSPLDFEITLGVGLHGASRQMVDAGIDMPAWQFAWFGRVLGRASQIKAGSYEVEAGVTPWQLLQKLTRGDINQGEVVLIEGKTFADFRQLLDNHPDIRHESAGMRNAELLAKLGIDVPHPEGLFFPDTYLFPKNASDLDIYRRAHLVLSRRLEAEWNSRAADLPYRSSYEALIMASIIEKETGLANDREQIAAVFINRLRSGMLLQTDPTVIYGLHQFDGNLHKKDLQADTPYNTYLRSGLPPTPIALPGQSSLHAALHPAVNDNYYFVARGDGSSVFSRTLEEHNRAVARYQKRKENPG</sequence>
<name>A0A916MZD8_9PROT</name>
<dbReference type="GO" id="GO:0009252">
    <property type="term" value="P:peptidoglycan biosynthetic process"/>
    <property type="evidence" value="ECO:0007669"/>
    <property type="project" value="UniProtKB-UniRule"/>
</dbReference>
<keyword evidence="4 7" id="KW-0472">Membrane</keyword>
<evidence type="ECO:0000256" key="4">
    <source>
        <dbReference type="ARBA" id="ARBA00023136"/>
    </source>
</evidence>
<dbReference type="GO" id="GO:0005886">
    <property type="term" value="C:plasma membrane"/>
    <property type="evidence" value="ECO:0007669"/>
    <property type="project" value="UniProtKB-SubCell"/>
</dbReference>
<keyword evidence="7" id="KW-0997">Cell inner membrane</keyword>
<comment type="function">
    <text evidence="7">Functions as a peptidoglycan terminase that cleaves nascent peptidoglycan strands endolytically to terminate their elongation.</text>
</comment>
<evidence type="ECO:0000256" key="5">
    <source>
        <dbReference type="ARBA" id="ARBA00023239"/>
    </source>
</evidence>
<dbReference type="InterPro" id="IPR003770">
    <property type="entry name" value="MLTG-like"/>
</dbReference>
<dbReference type="Proteomes" id="UP000742786">
    <property type="component" value="Unassembled WGS sequence"/>
</dbReference>
<organism evidence="8 9">
    <name type="scientific">Georgfuchsia toluolica</name>
    <dbReference type="NCBI Taxonomy" id="424218"/>
    <lineage>
        <taxon>Bacteria</taxon>
        <taxon>Pseudomonadati</taxon>
        <taxon>Pseudomonadota</taxon>
        <taxon>Betaproteobacteria</taxon>
        <taxon>Nitrosomonadales</taxon>
        <taxon>Sterolibacteriaceae</taxon>
        <taxon>Georgfuchsia</taxon>
    </lineage>
</organism>
<accession>A0A916MZD8</accession>
<evidence type="ECO:0000256" key="2">
    <source>
        <dbReference type="ARBA" id="ARBA00022692"/>
    </source>
</evidence>
<dbReference type="Gene3D" id="3.30.1490.480">
    <property type="entry name" value="Endolytic murein transglycosylase"/>
    <property type="match status" value="1"/>
</dbReference>
<dbReference type="GO" id="GO:0008932">
    <property type="term" value="F:lytic endotransglycosylase activity"/>
    <property type="evidence" value="ECO:0007669"/>
    <property type="project" value="UniProtKB-UniRule"/>
</dbReference>
<dbReference type="Gene3D" id="3.30.160.60">
    <property type="entry name" value="Classic Zinc Finger"/>
    <property type="match status" value="1"/>
</dbReference>
<keyword evidence="1 7" id="KW-1003">Cell membrane</keyword>
<dbReference type="NCBIfam" id="TIGR00247">
    <property type="entry name" value="endolytic transglycosylase MltG"/>
    <property type="match status" value="1"/>
</dbReference>
<dbReference type="PANTHER" id="PTHR30518:SF2">
    <property type="entry name" value="ENDOLYTIC MUREIN TRANSGLYCOSYLASE"/>
    <property type="match status" value="1"/>
</dbReference>
<protein>
    <recommendedName>
        <fullName evidence="7">Endolytic murein transglycosylase</fullName>
        <ecNumber evidence="7">4.2.2.29</ecNumber>
    </recommendedName>
    <alternativeName>
        <fullName evidence="7">Peptidoglycan lytic transglycosylase</fullName>
    </alternativeName>
    <alternativeName>
        <fullName evidence="7">Peptidoglycan polymerization terminase</fullName>
    </alternativeName>
</protein>
<evidence type="ECO:0000256" key="1">
    <source>
        <dbReference type="ARBA" id="ARBA00022475"/>
    </source>
</evidence>
<proteinExistence type="inferred from homology"/>
<evidence type="ECO:0000256" key="7">
    <source>
        <dbReference type="HAMAP-Rule" id="MF_02065"/>
    </source>
</evidence>
<feature type="site" description="Important for catalytic activity" evidence="7">
    <location>
        <position position="212"/>
    </location>
</feature>
<keyword evidence="9" id="KW-1185">Reference proteome</keyword>
<dbReference type="CDD" id="cd08010">
    <property type="entry name" value="MltG_like"/>
    <property type="match status" value="1"/>
</dbReference>
<gene>
    <name evidence="7 8" type="primary">mltG</name>
    <name evidence="8" type="ORF">GTOL_10728</name>
</gene>
<dbReference type="EC" id="4.2.2.29" evidence="7"/>
<evidence type="ECO:0000313" key="8">
    <source>
        <dbReference type="EMBL" id="CAG4882846.1"/>
    </source>
</evidence>
<dbReference type="Pfam" id="PF02618">
    <property type="entry name" value="YceG"/>
    <property type="match status" value="1"/>
</dbReference>
<dbReference type="PANTHER" id="PTHR30518">
    <property type="entry name" value="ENDOLYTIC MUREIN TRANSGLYCOSYLASE"/>
    <property type="match status" value="1"/>
</dbReference>
<comment type="caution">
    <text evidence="8">The sequence shown here is derived from an EMBL/GenBank/DDBJ whole genome shotgun (WGS) entry which is preliminary data.</text>
</comment>
<reference evidence="8" key="1">
    <citation type="submission" date="2021-04" db="EMBL/GenBank/DDBJ databases">
        <authorList>
            <person name="Hornung B."/>
        </authorList>
    </citation>
    <scope>NUCLEOTIDE SEQUENCE</scope>
    <source>
        <strain evidence="8">G5G6</strain>
    </source>
</reference>
<dbReference type="AlphaFoldDB" id="A0A916MZD8"/>
<comment type="similarity">
    <text evidence="7">Belongs to the transglycosylase MltG family.</text>
</comment>
<dbReference type="GO" id="GO:0071555">
    <property type="term" value="P:cell wall organization"/>
    <property type="evidence" value="ECO:0007669"/>
    <property type="project" value="UniProtKB-KW"/>
</dbReference>
<feature type="transmembrane region" description="Helical" evidence="7">
    <location>
        <begin position="6"/>
        <end position="24"/>
    </location>
</feature>
<evidence type="ECO:0000313" key="9">
    <source>
        <dbReference type="Proteomes" id="UP000742786"/>
    </source>
</evidence>
<keyword evidence="5 7" id="KW-0456">Lyase</keyword>
<dbReference type="RefSeq" id="WP_246590850.1">
    <property type="nucleotide sequence ID" value="NZ_CAJQUM010000001.1"/>
</dbReference>
<dbReference type="HAMAP" id="MF_02065">
    <property type="entry name" value="MltG"/>
    <property type="match status" value="1"/>
</dbReference>
<keyword evidence="2 7" id="KW-0812">Transmembrane</keyword>
<comment type="catalytic activity">
    <reaction evidence="7">
        <text>a peptidoglycan chain = a peptidoglycan chain with N-acetyl-1,6-anhydromuramyl-[peptide] at the reducing end + a peptidoglycan chain with N-acetylglucosamine at the non-reducing end.</text>
        <dbReference type="EC" id="4.2.2.29"/>
    </reaction>
</comment>
<evidence type="ECO:0000256" key="6">
    <source>
        <dbReference type="ARBA" id="ARBA00023316"/>
    </source>
</evidence>